<organism evidence="1 2">
    <name type="scientific">Apiospora marii</name>
    <dbReference type="NCBI Taxonomy" id="335849"/>
    <lineage>
        <taxon>Eukaryota</taxon>
        <taxon>Fungi</taxon>
        <taxon>Dikarya</taxon>
        <taxon>Ascomycota</taxon>
        <taxon>Pezizomycotina</taxon>
        <taxon>Sordariomycetes</taxon>
        <taxon>Xylariomycetidae</taxon>
        <taxon>Amphisphaeriales</taxon>
        <taxon>Apiosporaceae</taxon>
        <taxon>Apiospora</taxon>
    </lineage>
</organism>
<protein>
    <submittedName>
        <fullName evidence="1">Uncharacterized protein</fullName>
    </submittedName>
</protein>
<name>A0ABR1RFA4_9PEZI</name>
<reference evidence="1 2" key="1">
    <citation type="submission" date="2023-01" db="EMBL/GenBank/DDBJ databases">
        <title>Analysis of 21 Apiospora genomes using comparative genomics revels a genus with tremendous synthesis potential of carbohydrate active enzymes and secondary metabolites.</title>
        <authorList>
            <person name="Sorensen T."/>
        </authorList>
    </citation>
    <scope>NUCLEOTIDE SEQUENCE [LARGE SCALE GENOMIC DNA]</scope>
    <source>
        <strain evidence="1 2">CBS 20057</strain>
    </source>
</reference>
<comment type="caution">
    <text evidence="1">The sequence shown here is derived from an EMBL/GenBank/DDBJ whole genome shotgun (WGS) entry which is preliminary data.</text>
</comment>
<gene>
    <name evidence="1" type="ORF">PG991_011843</name>
</gene>
<dbReference type="EMBL" id="JAQQWI010000016">
    <property type="protein sequence ID" value="KAK8009292.1"/>
    <property type="molecule type" value="Genomic_DNA"/>
</dbReference>
<proteinExistence type="predicted"/>
<dbReference type="Proteomes" id="UP001396898">
    <property type="component" value="Unassembled WGS sequence"/>
</dbReference>
<keyword evidence="2" id="KW-1185">Reference proteome</keyword>
<evidence type="ECO:0000313" key="2">
    <source>
        <dbReference type="Proteomes" id="UP001396898"/>
    </source>
</evidence>
<accession>A0ABR1RFA4</accession>
<sequence>MDRILTLEAVDIVRGNLLKASEQELSETGRPGSQEVFDGLNPLVAWLDLDKLKESGPELATLLDIAQNRDSLLINNLLTLAFLNCVLESILKPILDIAFLVLLATLDCRQDASLLDCLLVVALLDCHCHLEIIISRLILGMGSLVLLSSLDGIPDSLLIDCLLLLALLDCRSDLIGIKPFWDLALINRFLDLV</sequence>
<evidence type="ECO:0000313" key="1">
    <source>
        <dbReference type="EMBL" id="KAK8009292.1"/>
    </source>
</evidence>